<proteinExistence type="predicted"/>
<dbReference type="EMBL" id="JAJBNC010000009">
    <property type="protein sequence ID" value="MCB5493497.1"/>
    <property type="molecule type" value="Genomic_DNA"/>
</dbReference>
<evidence type="ECO:0000313" key="4">
    <source>
        <dbReference type="Proteomes" id="UP000285697"/>
    </source>
</evidence>
<accession>A0A414SB22</accession>
<keyword evidence="1" id="KW-0378">Hydrolase</keyword>
<dbReference type="Proteomes" id="UP000285697">
    <property type="component" value="Unassembled WGS sequence"/>
</dbReference>
<comment type="caution">
    <text evidence="3">The sequence shown here is derived from an EMBL/GenBank/DDBJ whole genome shotgun (WGS) entry which is preliminary data.</text>
</comment>
<reference evidence="3 4" key="1">
    <citation type="submission" date="2018-08" db="EMBL/GenBank/DDBJ databases">
        <title>A genome reference for cultivated species of the human gut microbiota.</title>
        <authorList>
            <person name="Zou Y."/>
            <person name="Xue W."/>
            <person name="Luo G."/>
        </authorList>
    </citation>
    <scope>NUCLEOTIDE SEQUENCE [LARGE SCALE GENOMIC DNA]</scope>
    <source>
        <strain evidence="3 4">AM22-7AC</strain>
    </source>
</reference>
<dbReference type="InterPro" id="IPR029018">
    <property type="entry name" value="Hex-like_dom2"/>
</dbReference>
<dbReference type="SUPFAM" id="SSF55545">
    <property type="entry name" value="beta-N-acetylhexosaminidase-like domain"/>
    <property type="match status" value="1"/>
</dbReference>
<protein>
    <recommendedName>
        <fullName evidence="5">Beta-hexosaminidase bacterial type N-terminal domain-containing protein</fullName>
    </recommendedName>
</protein>
<reference evidence="2" key="2">
    <citation type="submission" date="2021-10" db="EMBL/GenBank/DDBJ databases">
        <title>Collection of gut derived symbiotic bacterial strains cultured from healthy donors.</title>
        <authorList>
            <person name="Lin H."/>
            <person name="Littmann E."/>
            <person name="Claire K."/>
            <person name="Pamer E."/>
        </authorList>
    </citation>
    <scope>NUCLEOTIDE SEQUENCE</scope>
    <source>
        <strain evidence="2">MSK.23.4</strain>
    </source>
</reference>
<evidence type="ECO:0000313" key="3">
    <source>
        <dbReference type="EMBL" id="RHG16255.1"/>
    </source>
</evidence>
<dbReference type="GO" id="GO:0005975">
    <property type="term" value="P:carbohydrate metabolic process"/>
    <property type="evidence" value="ECO:0007669"/>
    <property type="project" value="UniProtKB-ARBA"/>
</dbReference>
<dbReference type="Proteomes" id="UP001297422">
    <property type="component" value="Unassembled WGS sequence"/>
</dbReference>
<dbReference type="AlphaFoldDB" id="A0A414SB22"/>
<evidence type="ECO:0000313" key="2">
    <source>
        <dbReference type="EMBL" id="MCB5493497.1"/>
    </source>
</evidence>
<dbReference type="GO" id="GO:0016787">
    <property type="term" value="F:hydrolase activity"/>
    <property type="evidence" value="ECO:0007669"/>
    <property type="project" value="UniProtKB-KW"/>
</dbReference>
<gene>
    <name evidence="3" type="ORF">DW270_13560</name>
    <name evidence="2" type="ORF">LIQ10_07040</name>
</gene>
<sequence>MKQAVIIQPLIENNRIQLGISYIERALKDVGYEISGVTEEPGNDYRELEGIKIYVGNREESAYLKDLEDRGLLIYHKEIPAEEGFYLNVTAPKLCIVSGGDATGALYGCLELAERIRKEGKIPEVLAFQDAPVYRLRGPVIGLQKTKLEPPRLTYEYPVTPGRFPWFYDKKLWQEYLDMMLEDRCNVLYIWSGHPFSSFVKVPDYPEALEVTEEEFQKNREVFEWLTKEADRRGIWVVLKFYSIHIPLPFAEKHHLELLQSSINPLVADYTYKSIIEFIKSFPHIGLMVCLGEALRGDQNKEDWFLKTIIPAVNEGIRQADLKEIPPLILRGHDCKAEDIMHKAVKEYSNLYTQWKFNGESLTSYYPVGNWQKKHNEMTVHGQTHIMNVHVLANLEPFRFAAPGFIQKCMQTGMHRLGTSGLHLYPLFFWDWPYAADKTNPRIKQVDRDWMWYKAWMRYAWNPDYEEKTEREYWIGQLDAFFGCGREAGAHILNALEQIGECAPRILRRIGITEGNRQTMSLGMTMSQLTNVKKYRPNYELWKSVSTPGEQPDEYVQRELKGERHFGETPVDMTADVLRFSAEAVREIYKAKDQVTCNLEEFERYITDIEAIRMICEVYAKKVDAAVKVLTYKYTMNEELKGDLSLLEDAAEDLKESLDIYRCLAELTEKTYLYANSMQTPQRKIPFPNGETYGHWSQCLPEYEKEYQAFIQHVEEMKQGIFPKEETDDEQIEPLKNSEFHLLSDNCETYIIEKGASVFTDYESPIQNTAQEVAGLTGIRFGLGEAIESGVTVKVELKEDSLILVGYMNAKGVEWLQVPDLETNTHADDRGGLAVVYGSAIYAEGCPLINVHAFRYEKGTHEIYMGTGGYTIVGIVPIDAPIKVRNAGLSDNSLDKLDWLYQ</sequence>
<evidence type="ECO:0008006" key="5">
    <source>
        <dbReference type="Google" id="ProtNLM"/>
    </source>
</evidence>
<name>A0A414SB22_MEDGN</name>
<evidence type="ECO:0000256" key="1">
    <source>
        <dbReference type="ARBA" id="ARBA00022801"/>
    </source>
</evidence>
<organism evidence="3 4">
    <name type="scientific">Mediterraneibacter gnavus</name>
    <name type="common">Ruminococcus gnavus</name>
    <dbReference type="NCBI Taxonomy" id="33038"/>
    <lineage>
        <taxon>Bacteria</taxon>
        <taxon>Bacillati</taxon>
        <taxon>Bacillota</taxon>
        <taxon>Clostridia</taxon>
        <taxon>Lachnospirales</taxon>
        <taxon>Lachnospiraceae</taxon>
        <taxon>Mediterraneibacter</taxon>
    </lineage>
</organism>
<dbReference type="RefSeq" id="WP_118263240.1">
    <property type="nucleotide sequence ID" value="NZ_JAAIMT010000006.1"/>
</dbReference>
<dbReference type="EMBL" id="QRIA01000023">
    <property type="protein sequence ID" value="RHG16255.1"/>
    <property type="molecule type" value="Genomic_DNA"/>
</dbReference>